<name>A0A1B6D0F2_9HEMI</name>
<dbReference type="Gene3D" id="1.10.220.160">
    <property type="match status" value="1"/>
</dbReference>
<dbReference type="AlphaFoldDB" id="A0A1B6D0F2"/>
<dbReference type="GO" id="GO:0008276">
    <property type="term" value="F:protein methyltransferase activity"/>
    <property type="evidence" value="ECO:0007669"/>
    <property type="project" value="UniProtKB-ARBA"/>
</dbReference>
<evidence type="ECO:0000313" key="2">
    <source>
        <dbReference type="EMBL" id="JAS19144.1"/>
    </source>
</evidence>
<dbReference type="InterPro" id="IPR053010">
    <property type="entry name" value="SET_SmydA-8"/>
</dbReference>
<dbReference type="InterPro" id="IPR001214">
    <property type="entry name" value="SET_dom"/>
</dbReference>
<dbReference type="PROSITE" id="PS50280">
    <property type="entry name" value="SET"/>
    <property type="match status" value="1"/>
</dbReference>
<dbReference type="InterPro" id="IPR046341">
    <property type="entry name" value="SET_dom_sf"/>
</dbReference>
<dbReference type="CDD" id="cd20071">
    <property type="entry name" value="SET_SMYD"/>
    <property type="match status" value="1"/>
</dbReference>
<feature type="domain" description="SET" evidence="1">
    <location>
        <begin position="13"/>
        <end position="239"/>
    </location>
</feature>
<reference evidence="2" key="1">
    <citation type="submission" date="2015-12" db="EMBL/GenBank/DDBJ databases">
        <title>De novo transcriptome assembly of four potential Pierce s Disease insect vectors from Arizona vineyards.</title>
        <authorList>
            <person name="Tassone E.E."/>
        </authorList>
    </citation>
    <scope>NUCLEOTIDE SEQUENCE</scope>
</reference>
<dbReference type="PANTHER" id="PTHR46455:SF3">
    <property type="entry name" value="SET AND MYND DOMAIN CONTAINING, ARTHROPOD-SPECIFIC, MEMBER 9, ISOFORM A-RELATED"/>
    <property type="match status" value="1"/>
</dbReference>
<evidence type="ECO:0000259" key="1">
    <source>
        <dbReference type="PROSITE" id="PS50280"/>
    </source>
</evidence>
<dbReference type="Pfam" id="PF00856">
    <property type="entry name" value="SET"/>
    <property type="match status" value="1"/>
</dbReference>
<dbReference type="SUPFAM" id="SSF82199">
    <property type="entry name" value="SET domain"/>
    <property type="match status" value="1"/>
</dbReference>
<dbReference type="GO" id="GO:0008757">
    <property type="term" value="F:S-adenosylmethionine-dependent methyltransferase activity"/>
    <property type="evidence" value="ECO:0007669"/>
    <property type="project" value="UniProtKB-ARBA"/>
</dbReference>
<gene>
    <name evidence="2" type="ORF">g.31462</name>
</gene>
<dbReference type="Gene3D" id="6.10.140.2220">
    <property type="match status" value="1"/>
</dbReference>
<dbReference type="PANTHER" id="PTHR46455">
    <property type="entry name" value="SET AND MYND DOMAIN CONTAINING, ARTHROPOD-SPECIFIC, MEMBER 4, ISOFORM A"/>
    <property type="match status" value="1"/>
</dbReference>
<protein>
    <recommendedName>
        <fullName evidence="1">SET domain-containing protein</fullName>
    </recommendedName>
</protein>
<dbReference type="SMART" id="SM00317">
    <property type="entry name" value="SET"/>
    <property type="match status" value="1"/>
</dbReference>
<dbReference type="EMBL" id="GEDC01018154">
    <property type="protein sequence ID" value="JAS19144.1"/>
    <property type="molecule type" value="Transcribed_RNA"/>
</dbReference>
<organism evidence="2">
    <name type="scientific">Clastoptera arizonana</name>
    <name type="common">Arizona spittle bug</name>
    <dbReference type="NCBI Taxonomy" id="38151"/>
    <lineage>
        <taxon>Eukaryota</taxon>
        <taxon>Metazoa</taxon>
        <taxon>Ecdysozoa</taxon>
        <taxon>Arthropoda</taxon>
        <taxon>Hexapoda</taxon>
        <taxon>Insecta</taxon>
        <taxon>Pterygota</taxon>
        <taxon>Neoptera</taxon>
        <taxon>Paraneoptera</taxon>
        <taxon>Hemiptera</taxon>
        <taxon>Auchenorrhyncha</taxon>
        <taxon>Cercopoidea</taxon>
        <taxon>Clastopteridae</taxon>
        <taxon>Clastoptera</taxon>
    </lineage>
</organism>
<dbReference type="Gene3D" id="2.170.270.10">
    <property type="entry name" value="SET domain"/>
    <property type="match status" value="1"/>
</dbReference>
<sequence>MSSVAGYFPDLSKTFDIFESPGKGRGLVAIKDFEPGELIYKDNPLLLGPRVKELCVGCHSDKELSDCPLGCHLPVCSDSCSQSPLHLDECSFLRKSLPDQVDESWKKVITCCIVVLRCLFLKPEEKKFFKCLEKHRGKRHGFEAKILKRFLGEKLSLEDENWLRKCCEILDTNAFDVSNGKESNIAKNNISLRGVFRMACFMNHDCSPNTCISFDPQGVMYVSAAKPIPAGEEITTTYCTLMWNTSTRRSYILETKHFLCKCQRCLDPTEFGSNLSALTCPLGKGYVLPTNTTNINSAWSCNCCSRQLSAKQAAFLQMAQLLIISRMDFSNPTYVKSFLTENEVPMCSQAALTLMLDVVKLIGNVKGFYWSELPEEILDLKEELCCNILKTMDSIQIGCCRSKGLILLELYTVFNEKINRIKEHDQECSKKIWDGMCNTLIEARKIFCLEETAPKILHLKENFHQQVATKFQ</sequence>
<dbReference type="GO" id="GO:0008170">
    <property type="term" value="F:N-methyltransferase activity"/>
    <property type="evidence" value="ECO:0007669"/>
    <property type="project" value="UniProtKB-ARBA"/>
</dbReference>
<accession>A0A1B6D0F2</accession>
<proteinExistence type="predicted"/>